<dbReference type="GO" id="GO:0005525">
    <property type="term" value="F:GTP binding"/>
    <property type="evidence" value="ECO:0007669"/>
    <property type="project" value="UniProtKB-UniRule"/>
</dbReference>
<dbReference type="Pfam" id="PF01926">
    <property type="entry name" value="MMR_HSR1"/>
    <property type="match status" value="1"/>
</dbReference>
<proteinExistence type="inferred from homology"/>
<keyword evidence="14" id="KW-1185">Reference proteome</keyword>
<dbReference type="InterPro" id="IPR027417">
    <property type="entry name" value="P-loop_NTPase"/>
</dbReference>
<keyword evidence="8 10" id="KW-0717">Septation</keyword>
<dbReference type="AlphaFoldDB" id="T2G722"/>
<reference evidence="13 14" key="1">
    <citation type="journal article" date="2013" name="J. Bacteriol.">
        <title>Roles of HynAB and Ech, the only two hydrogenases found in the model sulfate reducer Desulfovibrio gigas.</title>
        <authorList>
            <person name="Morais-Silva F.O."/>
            <person name="Santos C.I."/>
            <person name="Rodrigues R."/>
            <person name="Pereira I.A."/>
            <person name="Rodrigues-Pousada C."/>
        </authorList>
    </citation>
    <scope>NUCLEOTIDE SEQUENCE [LARGE SCALE GENOMIC DNA]</scope>
    <source>
        <strain evidence="14">ATCC 19364 / DSM 1382 / NCIMB 9332 / VKM B-1759</strain>
    </source>
</reference>
<dbReference type="Proteomes" id="UP000016587">
    <property type="component" value="Chromosome"/>
</dbReference>
<feature type="domain" description="EngB-type G" evidence="12">
    <location>
        <begin position="21"/>
        <end position="202"/>
    </location>
</feature>
<evidence type="ECO:0000256" key="7">
    <source>
        <dbReference type="ARBA" id="ARBA00023134"/>
    </source>
</evidence>
<dbReference type="InterPro" id="IPR006073">
    <property type="entry name" value="GTP-bd"/>
</dbReference>
<comment type="cofactor">
    <cofactor evidence="1">
        <name>Mg(2+)</name>
        <dbReference type="ChEBI" id="CHEBI:18420"/>
    </cofactor>
</comment>
<keyword evidence="5 10" id="KW-0547">Nucleotide-binding</keyword>
<dbReference type="SUPFAM" id="SSF52540">
    <property type="entry name" value="P-loop containing nucleoside triphosphate hydrolases"/>
    <property type="match status" value="1"/>
</dbReference>
<gene>
    <name evidence="10" type="primary">engB</name>
    <name evidence="13" type="ORF">DGI_0053</name>
</gene>
<dbReference type="HAMAP" id="MF_00321">
    <property type="entry name" value="GTPase_EngB"/>
    <property type="match status" value="1"/>
</dbReference>
<evidence type="ECO:0000256" key="1">
    <source>
        <dbReference type="ARBA" id="ARBA00001946"/>
    </source>
</evidence>
<evidence type="ECO:0000256" key="3">
    <source>
        <dbReference type="ARBA" id="ARBA00022618"/>
    </source>
</evidence>
<keyword evidence="9 10" id="KW-0131">Cell cycle</keyword>
<feature type="region of interest" description="Disordered" evidence="11">
    <location>
        <begin position="202"/>
        <end position="222"/>
    </location>
</feature>
<dbReference type="GO" id="GO:0000917">
    <property type="term" value="P:division septum assembly"/>
    <property type="evidence" value="ECO:0007669"/>
    <property type="project" value="UniProtKB-KW"/>
</dbReference>
<evidence type="ECO:0000313" key="13">
    <source>
        <dbReference type="EMBL" id="AGW11994.1"/>
    </source>
</evidence>
<sequence>MELASTVYTIDQLHKAEIDWSLPQVALAGRSNVGKSSCLNCLGNRKNLARTSATPGKTQSVNFFRIRFPGEDAAFHLVDLPGYGYARRSKSERDKWAALMEAYLSGARRPRTVVILVDGRHPPQQLDVDLVDYCRAAGLDWLLVCTKADKCSQKDKTARLHEWREVAPDMLLQDRTGPLFFSSVTRQGRDALWRKLREAAGVPESVPAAMPEPAPGTAHQSS</sequence>
<dbReference type="PATRIC" id="fig|1121448.10.peg.55"/>
<evidence type="ECO:0000256" key="2">
    <source>
        <dbReference type="ARBA" id="ARBA00009638"/>
    </source>
</evidence>
<dbReference type="STRING" id="1121448.DGI_0053"/>
<protein>
    <recommendedName>
        <fullName evidence="10">Probable GTP-binding protein EngB</fullName>
    </recommendedName>
</protein>
<dbReference type="EMBL" id="CP006585">
    <property type="protein sequence ID" value="AGW11994.1"/>
    <property type="molecule type" value="Genomic_DNA"/>
</dbReference>
<keyword evidence="7 10" id="KW-0342">GTP-binding</keyword>
<dbReference type="NCBIfam" id="TIGR03598">
    <property type="entry name" value="GTPase_YsxC"/>
    <property type="match status" value="1"/>
</dbReference>
<dbReference type="GO" id="GO:0046872">
    <property type="term" value="F:metal ion binding"/>
    <property type="evidence" value="ECO:0007669"/>
    <property type="project" value="UniProtKB-KW"/>
</dbReference>
<accession>T2G722</accession>
<dbReference type="GO" id="GO:0005829">
    <property type="term" value="C:cytosol"/>
    <property type="evidence" value="ECO:0007669"/>
    <property type="project" value="TreeGrafter"/>
</dbReference>
<dbReference type="InterPro" id="IPR030393">
    <property type="entry name" value="G_ENGB_dom"/>
</dbReference>
<organism evidence="13 14">
    <name type="scientific">Megalodesulfovibrio gigas (strain ATCC 19364 / DSM 1382 / NCIMB 9332 / VKM B-1759)</name>
    <name type="common">Desulfovibrio gigas</name>
    <dbReference type="NCBI Taxonomy" id="1121448"/>
    <lineage>
        <taxon>Bacteria</taxon>
        <taxon>Pseudomonadati</taxon>
        <taxon>Thermodesulfobacteriota</taxon>
        <taxon>Desulfovibrionia</taxon>
        <taxon>Desulfovibrionales</taxon>
        <taxon>Desulfovibrionaceae</taxon>
        <taxon>Megalodesulfovibrio</taxon>
    </lineage>
</organism>
<dbReference type="PROSITE" id="PS51706">
    <property type="entry name" value="G_ENGB"/>
    <property type="match status" value="1"/>
</dbReference>
<dbReference type="eggNOG" id="COG0218">
    <property type="taxonomic scope" value="Bacteria"/>
</dbReference>
<dbReference type="HOGENOM" id="CLU_033732_3_0_7"/>
<evidence type="ECO:0000259" key="12">
    <source>
        <dbReference type="PROSITE" id="PS51706"/>
    </source>
</evidence>
<evidence type="ECO:0000256" key="9">
    <source>
        <dbReference type="ARBA" id="ARBA00023306"/>
    </source>
</evidence>
<keyword evidence="3 10" id="KW-0132">Cell division</keyword>
<dbReference type="CDD" id="cd01876">
    <property type="entry name" value="YihA_EngB"/>
    <property type="match status" value="1"/>
</dbReference>
<comment type="function">
    <text evidence="10">Necessary for normal cell division and for the maintenance of normal septation.</text>
</comment>
<evidence type="ECO:0000256" key="5">
    <source>
        <dbReference type="ARBA" id="ARBA00022741"/>
    </source>
</evidence>
<evidence type="ECO:0000256" key="11">
    <source>
        <dbReference type="SAM" id="MobiDB-lite"/>
    </source>
</evidence>
<evidence type="ECO:0000256" key="8">
    <source>
        <dbReference type="ARBA" id="ARBA00023210"/>
    </source>
</evidence>
<name>T2G722_MEGG1</name>
<evidence type="ECO:0000256" key="6">
    <source>
        <dbReference type="ARBA" id="ARBA00022842"/>
    </source>
</evidence>
<evidence type="ECO:0000313" key="14">
    <source>
        <dbReference type="Proteomes" id="UP000016587"/>
    </source>
</evidence>
<keyword evidence="6" id="KW-0460">Magnesium</keyword>
<evidence type="ECO:0000256" key="4">
    <source>
        <dbReference type="ARBA" id="ARBA00022723"/>
    </source>
</evidence>
<dbReference type="InterPro" id="IPR019987">
    <property type="entry name" value="GTP-bd_ribosome_bio_YsxC"/>
</dbReference>
<comment type="similarity">
    <text evidence="2 10">Belongs to the TRAFAC class TrmE-Era-EngA-EngB-Septin-like GTPase superfamily. EngB GTPase family.</text>
</comment>
<dbReference type="KEGG" id="dgg:DGI_0053"/>
<keyword evidence="4" id="KW-0479">Metal-binding</keyword>
<dbReference type="PANTHER" id="PTHR11649:SF13">
    <property type="entry name" value="ENGB-TYPE G DOMAIN-CONTAINING PROTEIN"/>
    <property type="match status" value="1"/>
</dbReference>
<dbReference type="PANTHER" id="PTHR11649">
    <property type="entry name" value="MSS1/TRME-RELATED GTP-BINDING PROTEIN"/>
    <property type="match status" value="1"/>
</dbReference>
<reference evidence="14" key="2">
    <citation type="submission" date="2013-07" db="EMBL/GenBank/DDBJ databases">
        <authorList>
            <person name="Morais-Silva F.O."/>
            <person name="Rezende A.M."/>
            <person name="Pimentel C."/>
            <person name="Resende D.M."/>
            <person name="Santos C.I."/>
            <person name="Clemente C."/>
            <person name="de Oliveira L.M."/>
            <person name="da Silva S.M."/>
            <person name="Costa D.A."/>
            <person name="Varela-Raposo A."/>
            <person name="Horacio E.C.A."/>
            <person name="Matos M."/>
            <person name="Flores O."/>
            <person name="Ruiz J.C."/>
            <person name="Rodrigues-Pousada C."/>
        </authorList>
    </citation>
    <scope>NUCLEOTIDE SEQUENCE [LARGE SCALE GENOMIC DNA]</scope>
    <source>
        <strain evidence="14">ATCC 19364 / DSM 1382 / NCIMB 9332 / VKM B-1759</strain>
    </source>
</reference>
<dbReference type="Gene3D" id="3.40.50.300">
    <property type="entry name" value="P-loop containing nucleotide triphosphate hydrolases"/>
    <property type="match status" value="1"/>
</dbReference>
<evidence type="ECO:0000256" key="10">
    <source>
        <dbReference type="HAMAP-Rule" id="MF_00321"/>
    </source>
</evidence>